<evidence type="ECO:0008006" key="3">
    <source>
        <dbReference type="Google" id="ProtNLM"/>
    </source>
</evidence>
<organism evidence="1 2">
    <name type="scientific">Solitalea koreensis</name>
    <dbReference type="NCBI Taxonomy" id="543615"/>
    <lineage>
        <taxon>Bacteria</taxon>
        <taxon>Pseudomonadati</taxon>
        <taxon>Bacteroidota</taxon>
        <taxon>Sphingobacteriia</taxon>
        <taxon>Sphingobacteriales</taxon>
        <taxon>Sphingobacteriaceae</taxon>
        <taxon>Solitalea</taxon>
    </lineage>
</organism>
<dbReference type="Pfam" id="PF14539">
    <property type="entry name" value="DUF4442"/>
    <property type="match status" value="1"/>
</dbReference>
<dbReference type="Proteomes" id="UP000315971">
    <property type="component" value="Unassembled WGS sequence"/>
</dbReference>
<name>A0A521AM44_9SPHI</name>
<dbReference type="InterPro" id="IPR027961">
    <property type="entry name" value="DUF4442"/>
</dbReference>
<keyword evidence="2" id="KW-1185">Reference proteome</keyword>
<dbReference type="Gene3D" id="3.10.129.10">
    <property type="entry name" value="Hotdog Thioesterase"/>
    <property type="match status" value="1"/>
</dbReference>
<dbReference type="EMBL" id="FXSZ01000001">
    <property type="protein sequence ID" value="SMO35904.1"/>
    <property type="molecule type" value="Genomic_DNA"/>
</dbReference>
<sequence>MNDNLAQKIDVLLIMKQLNILIDKAKTSSFNLWILNRVLWRVIPFNNPHQFKIESITDKSVSIRMPYIRKNMNHIKGLHACGLATLCEYACGLQLMNVLGAANYRIIMKDLRMEYFYQGKTDVSVTFNFDKKQADTLLKDLNESEAVYKTFELPVYDANKNHICSAHVNWQIKGWDKVKTKM</sequence>
<gene>
    <name evidence="1" type="ORF">SAMN06265350_101255</name>
</gene>
<reference evidence="1 2" key="1">
    <citation type="submission" date="2017-05" db="EMBL/GenBank/DDBJ databases">
        <authorList>
            <person name="Varghese N."/>
            <person name="Submissions S."/>
        </authorList>
    </citation>
    <scope>NUCLEOTIDE SEQUENCE [LARGE SCALE GENOMIC DNA]</scope>
    <source>
        <strain evidence="1 2">DSM 21342</strain>
    </source>
</reference>
<accession>A0A521AM44</accession>
<dbReference type="SUPFAM" id="SSF54637">
    <property type="entry name" value="Thioesterase/thiol ester dehydrase-isomerase"/>
    <property type="match status" value="1"/>
</dbReference>
<protein>
    <recommendedName>
        <fullName evidence="3">Acyl-coenzyme A thioesterase PaaI, contains HGG motif</fullName>
    </recommendedName>
</protein>
<dbReference type="AlphaFoldDB" id="A0A521AM44"/>
<proteinExistence type="predicted"/>
<dbReference type="InterPro" id="IPR029069">
    <property type="entry name" value="HotDog_dom_sf"/>
</dbReference>
<evidence type="ECO:0000313" key="1">
    <source>
        <dbReference type="EMBL" id="SMO35904.1"/>
    </source>
</evidence>
<evidence type="ECO:0000313" key="2">
    <source>
        <dbReference type="Proteomes" id="UP000315971"/>
    </source>
</evidence>